<sequence length="114" mass="12621">MATSSKARARPAKYRGWSQQVTQTSSALDLDPGVFTWDDPQAIAASLKASAERSSRRKTTPFASAMAMLNFYINRAGRQLPEPRRACLEAAKDELRVLFGRPRRRPAKSGAARL</sequence>
<comment type="caution">
    <text evidence="1">The sequence shown here is derived from an EMBL/GenBank/DDBJ whole genome shotgun (WGS) entry which is preliminary data.</text>
</comment>
<organism evidence="1 2">
    <name type="scientific">Pseudomonas aestuarii</name>
    <dbReference type="NCBI Taxonomy" id="3018340"/>
    <lineage>
        <taxon>Bacteria</taxon>
        <taxon>Pseudomonadati</taxon>
        <taxon>Pseudomonadota</taxon>
        <taxon>Gammaproteobacteria</taxon>
        <taxon>Pseudomonadales</taxon>
        <taxon>Pseudomonadaceae</taxon>
        <taxon>Pseudomonas</taxon>
    </lineage>
</organism>
<dbReference type="RefSeq" id="WP_271349734.1">
    <property type="nucleotide sequence ID" value="NZ_JAQJZJ010000012.1"/>
</dbReference>
<evidence type="ECO:0000313" key="2">
    <source>
        <dbReference type="Proteomes" id="UP001212042"/>
    </source>
</evidence>
<protein>
    <submittedName>
        <fullName evidence="1">DUF3175 domain-containing protein</fullName>
    </submittedName>
</protein>
<accession>A0ABT4XL53</accession>
<dbReference type="InterPro" id="IPR021513">
    <property type="entry name" value="Phage_RSL1_Orf186"/>
</dbReference>
<dbReference type="Proteomes" id="UP001212042">
    <property type="component" value="Unassembled WGS sequence"/>
</dbReference>
<name>A0ABT4XL53_9PSED</name>
<gene>
    <name evidence="1" type="ORF">PH586_20905</name>
</gene>
<dbReference type="Pfam" id="PF11373">
    <property type="entry name" value="DUF3175"/>
    <property type="match status" value="1"/>
</dbReference>
<reference evidence="1 2" key="1">
    <citation type="submission" date="2023-01" db="EMBL/GenBank/DDBJ databases">
        <title>Pseudomonas SA3-5T sp. nov., isolated from tidal flat sediment.</title>
        <authorList>
            <person name="Kim H.S."/>
            <person name="Kim J.-S."/>
            <person name="Suh M.K."/>
            <person name="Eom M.K."/>
            <person name="Lee J.-S."/>
        </authorList>
    </citation>
    <scope>NUCLEOTIDE SEQUENCE [LARGE SCALE GENOMIC DNA]</scope>
    <source>
        <strain evidence="1 2">SA3-5</strain>
    </source>
</reference>
<keyword evidence="2" id="KW-1185">Reference proteome</keyword>
<evidence type="ECO:0000313" key="1">
    <source>
        <dbReference type="EMBL" id="MDA7088843.1"/>
    </source>
</evidence>
<dbReference type="EMBL" id="JAQJZJ010000012">
    <property type="protein sequence ID" value="MDA7088843.1"/>
    <property type="molecule type" value="Genomic_DNA"/>
</dbReference>
<proteinExistence type="predicted"/>